<evidence type="ECO:0000256" key="3">
    <source>
        <dbReference type="ARBA" id="ARBA00022553"/>
    </source>
</evidence>
<dbReference type="InterPro" id="IPR003594">
    <property type="entry name" value="HATPase_dom"/>
</dbReference>
<dbReference type="InterPro" id="IPR010559">
    <property type="entry name" value="Sig_transdc_His_kin_internal"/>
</dbReference>
<gene>
    <name evidence="15" type="ORF">FZC84_17335</name>
</gene>
<sequence length="596" mass="67043">MIYNLLRKRLASKVIVTILIVSLIPTVFNSLFFYQSASDVVKENVRESSLQIARQAADSLSFIFSNGSDMSDLLYSNERIQEIVKADLNENASAAETKENQEYMNSFLNSNIYTSSFVRIIYVLKDEGTSWGSGTFSPYKLSMVNIDKTEWAEDAVKKDGELVWGGLQYDRFSGAGENTALVLPITRVLKDFDNMENIAYVQVSLDGNAILEKINQIKLGKTGRFFVVNESAEVMIDNDLDEIGKPVENEELRNYITGKKQEFEFDENGVHQYGVMQPIGNGWSIVGIVPVTEITGEIVSIQRIIIFASVMFGIIAIILGIAIAKRVTEPVKVLTEQMKLVGEGDFKVRTAVSSVDEIGVMSSQFNHMINQVDNLLDQIREEQRQKQEAELRAIKHRINPHFLFNTLSTIRWLVQFKETERANTALSALSKLLEGNMGKTGTFISIKEEIELVQNFMVILQIRYQQNFFLKTDFEEGVEDVQFPRMLLQPIVENSIFHGIVPTGEEGSIVISGKKVERGIELEISDNGMGMKEDVLKNFQQTSETSGSYLGIGLSHVYDSVRLYFERDSKVEITSTEEGTVVKLLLLSEPGGEDRV</sequence>
<evidence type="ECO:0000256" key="6">
    <source>
        <dbReference type="ARBA" id="ARBA00022741"/>
    </source>
</evidence>
<evidence type="ECO:0000313" key="16">
    <source>
        <dbReference type="Proteomes" id="UP000325182"/>
    </source>
</evidence>
<dbReference type="Pfam" id="PF02743">
    <property type="entry name" value="dCache_1"/>
    <property type="match status" value="1"/>
</dbReference>
<accession>A0A5D4M8D0</accession>
<dbReference type="InterPro" id="IPR036890">
    <property type="entry name" value="HATPase_C_sf"/>
</dbReference>
<comment type="subcellular location">
    <subcellularLocation>
        <location evidence="1">Cell membrane</location>
        <topology evidence="1">Multi-pass membrane protein</topology>
    </subcellularLocation>
</comment>
<evidence type="ECO:0000256" key="2">
    <source>
        <dbReference type="ARBA" id="ARBA00022475"/>
    </source>
</evidence>
<evidence type="ECO:0000256" key="9">
    <source>
        <dbReference type="ARBA" id="ARBA00022989"/>
    </source>
</evidence>
<comment type="caution">
    <text evidence="15">The sequence shown here is derived from an EMBL/GenBank/DDBJ whole genome shotgun (WGS) entry which is preliminary data.</text>
</comment>
<dbReference type="SUPFAM" id="SSF55874">
    <property type="entry name" value="ATPase domain of HSP90 chaperone/DNA topoisomerase II/histidine kinase"/>
    <property type="match status" value="1"/>
</dbReference>
<keyword evidence="9 13" id="KW-1133">Transmembrane helix</keyword>
<keyword evidence="7" id="KW-0418">Kinase</keyword>
<dbReference type="EMBL" id="VTEG01000016">
    <property type="protein sequence ID" value="TYR97781.1"/>
    <property type="molecule type" value="Genomic_DNA"/>
</dbReference>
<protein>
    <submittedName>
        <fullName evidence="15">HAMP domain-containing protein</fullName>
    </submittedName>
</protein>
<feature type="coiled-coil region" evidence="12">
    <location>
        <begin position="365"/>
        <end position="399"/>
    </location>
</feature>
<dbReference type="PANTHER" id="PTHR34220:SF11">
    <property type="entry name" value="SENSOR PROTEIN KINASE HPTS"/>
    <property type="match status" value="1"/>
</dbReference>
<keyword evidence="3" id="KW-0597">Phosphoprotein</keyword>
<evidence type="ECO:0000256" key="4">
    <source>
        <dbReference type="ARBA" id="ARBA00022679"/>
    </source>
</evidence>
<evidence type="ECO:0000256" key="11">
    <source>
        <dbReference type="ARBA" id="ARBA00023136"/>
    </source>
</evidence>
<keyword evidence="8" id="KW-0067">ATP-binding</keyword>
<dbReference type="CDD" id="cd06225">
    <property type="entry name" value="HAMP"/>
    <property type="match status" value="1"/>
</dbReference>
<keyword evidence="12" id="KW-0175">Coiled coil</keyword>
<evidence type="ECO:0000259" key="14">
    <source>
        <dbReference type="PROSITE" id="PS50885"/>
    </source>
</evidence>
<keyword evidence="2" id="KW-1003">Cell membrane</keyword>
<dbReference type="Gene3D" id="6.10.340.10">
    <property type="match status" value="1"/>
</dbReference>
<feature type="transmembrane region" description="Helical" evidence="13">
    <location>
        <begin position="304"/>
        <end position="324"/>
    </location>
</feature>
<evidence type="ECO:0000256" key="1">
    <source>
        <dbReference type="ARBA" id="ARBA00004651"/>
    </source>
</evidence>
<evidence type="ECO:0000256" key="12">
    <source>
        <dbReference type="SAM" id="Coils"/>
    </source>
</evidence>
<dbReference type="PANTHER" id="PTHR34220">
    <property type="entry name" value="SENSOR HISTIDINE KINASE YPDA"/>
    <property type="match status" value="1"/>
</dbReference>
<keyword evidence="5 13" id="KW-0812">Transmembrane</keyword>
<dbReference type="SUPFAM" id="SSF158472">
    <property type="entry name" value="HAMP domain-like"/>
    <property type="match status" value="1"/>
</dbReference>
<dbReference type="InterPro" id="IPR050640">
    <property type="entry name" value="Bact_2-comp_sensor_kinase"/>
</dbReference>
<dbReference type="InterPro" id="IPR033479">
    <property type="entry name" value="dCache_1"/>
</dbReference>
<evidence type="ECO:0000313" key="15">
    <source>
        <dbReference type="EMBL" id="TYR97781.1"/>
    </source>
</evidence>
<evidence type="ECO:0000256" key="8">
    <source>
        <dbReference type="ARBA" id="ARBA00022840"/>
    </source>
</evidence>
<feature type="domain" description="HAMP" evidence="14">
    <location>
        <begin position="325"/>
        <end position="377"/>
    </location>
</feature>
<dbReference type="GO" id="GO:0005886">
    <property type="term" value="C:plasma membrane"/>
    <property type="evidence" value="ECO:0007669"/>
    <property type="project" value="UniProtKB-SubCell"/>
</dbReference>
<dbReference type="Pfam" id="PF00672">
    <property type="entry name" value="HAMP"/>
    <property type="match status" value="1"/>
</dbReference>
<feature type="transmembrane region" description="Helical" evidence="13">
    <location>
        <begin position="12"/>
        <end position="34"/>
    </location>
</feature>
<dbReference type="AlphaFoldDB" id="A0A5D4M8D0"/>
<dbReference type="Proteomes" id="UP000325182">
    <property type="component" value="Unassembled WGS sequence"/>
</dbReference>
<reference evidence="15 16" key="1">
    <citation type="submission" date="2019-08" db="EMBL/GenBank/DDBJ databases">
        <title>Bacillus genomes from the desert of Cuatro Cienegas, Coahuila.</title>
        <authorList>
            <person name="Olmedo-Alvarez G."/>
        </authorList>
    </citation>
    <scope>NUCLEOTIDE SEQUENCE [LARGE SCALE GENOMIC DNA]</scope>
    <source>
        <strain evidence="15 16">CH128b_4D</strain>
    </source>
</reference>
<evidence type="ECO:0000256" key="7">
    <source>
        <dbReference type="ARBA" id="ARBA00022777"/>
    </source>
</evidence>
<evidence type="ECO:0000256" key="5">
    <source>
        <dbReference type="ARBA" id="ARBA00022692"/>
    </source>
</evidence>
<dbReference type="RefSeq" id="WP_148954675.1">
    <property type="nucleotide sequence ID" value="NZ_VTEG01000016.1"/>
</dbReference>
<dbReference type="SMART" id="SM00304">
    <property type="entry name" value="HAMP"/>
    <property type="match status" value="1"/>
</dbReference>
<dbReference type="Pfam" id="PF06580">
    <property type="entry name" value="His_kinase"/>
    <property type="match status" value="1"/>
</dbReference>
<proteinExistence type="predicted"/>
<name>A0A5D4M8D0_9BACI</name>
<organism evidence="15 16">
    <name type="scientific">Rossellomorea vietnamensis</name>
    <dbReference type="NCBI Taxonomy" id="218284"/>
    <lineage>
        <taxon>Bacteria</taxon>
        <taxon>Bacillati</taxon>
        <taxon>Bacillota</taxon>
        <taxon>Bacilli</taxon>
        <taxon>Bacillales</taxon>
        <taxon>Bacillaceae</taxon>
        <taxon>Rossellomorea</taxon>
    </lineage>
</organism>
<dbReference type="CDD" id="cd12912">
    <property type="entry name" value="PDC2_MCP_like"/>
    <property type="match status" value="1"/>
</dbReference>
<dbReference type="GO" id="GO:0005524">
    <property type="term" value="F:ATP binding"/>
    <property type="evidence" value="ECO:0007669"/>
    <property type="project" value="UniProtKB-KW"/>
</dbReference>
<dbReference type="Gene3D" id="3.30.565.10">
    <property type="entry name" value="Histidine kinase-like ATPase, C-terminal domain"/>
    <property type="match status" value="1"/>
</dbReference>
<evidence type="ECO:0000256" key="10">
    <source>
        <dbReference type="ARBA" id="ARBA00023012"/>
    </source>
</evidence>
<keyword evidence="11 13" id="KW-0472">Membrane</keyword>
<dbReference type="InterPro" id="IPR003660">
    <property type="entry name" value="HAMP_dom"/>
</dbReference>
<dbReference type="Pfam" id="PF02518">
    <property type="entry name" value="HATPase_c"/>
    <property type="match status" value="1"/>
</dbReference>
<dbReference type="SMART" id="SM00387">
    <property type="entry name" value="HATPase_c"/>
    <property type="match status" value="1"/>
</dbReference>
<dbReference type="Gene3D" id="3.30.450.20">
    <property type="entry name" value="PAS domain"/>
    <property type="match status" value="2"/>
</dbReference>
<evidence type="ECO:0000256" key="13">
    <source>
        <dbReference type="SAM" id="Phobius"/>
    </source>
</evidence>
<keyword evidence="4" id="KW-0808">Transferase</keyword>
<dbReference type="GO" id="GO:0000155">
    <property type="term" value="F:phosphorelay sensor kinase activity"/>
    <property type="evidence" value="ECO:0007669"/>
    <property type="project" value="InterPro"/>
</dbReference>
<keyword evidence="10" id="KW-0902">Two-component regulatory system</keyword>
<dbReference type="PROSITE" id="PS50885">
    <property type="entry name" value="HAMP"/>
    <property type="match status" value="1"/>
</dbReference>
<keyword evidence="6" id="KW-0547">Nucleotide-binding</keyword>